<reference evidence="3" key="2">
    <citation type="journal article" date="2008" name="Nucleic Acids Res.">
        <title>The rice annotation project database (RAP-DB): 2008 update.</title>
        <authorList>
            <consortium name="The rice annotation project (RAP)"/>
        </authorList>
    </citation>
    <scope>GENOME REANNOTATION</scope>
    <source>
        <strain evidence="3">cv. Nipponbare</strain>
    </source>
</reference>
<feature type="region of interest" description="Disordered" evidence="1">
    <location>
        <begin position="14"/>
        <end position="43"/>
    </location>
</feature>
<feature type="compositionally biased region" description="Pro residues" evidence="1">
    <location>
        <begin position="28"/>
        <end position="42"/>
    </location>
</feature>
<evidence type="ECO:0000256" key="1">
    <source>
        <dbReference type="SAM" id="MobiDB-lite"/>
    </source>
</evidence>
<feature type="region of interest" description="Disordered" evidence="1">
    <location>
        <begin position="67"/>
        <end position="94"/>
    </location>
</feature>
<evidence type="ECO:0000313" key="3">
    <source>
        <dbReference type="Proteomes" id="UP000000763"/>
    </source>
</evidence>
<dbReference type="AlphaFoldDB" id="Q6Z0W1"/>
<reference evidence="3" key="1">
    <citation type="journal article" date="2005" name="Nature">
        <title>The map-based sequence of the rice genome.</title>
        <authorList>
            <consortium name="International rice genome sequencing project (IRGSP)"/>
            <person name="Matsumoto T."/>
            <person name="Wu J."/>
            <person name="Kanamori H."/>
            <person name="Katayose Y."/>
            <person name="Fujisawa M."/>
            <person name="Namiki N."/>
            <person name="Mizuno H."/>
            <person name="Yamamoto K."/>
            <person name="Antonio B.A."/>
            <person name="Baba T."/>
            <person name="Sakata K."/>
            <person name="Nagamura Y."/>
            <person name="Aoki H."/>
            <person name="Arikawa K."/>
            <person name="Arita K."/>
            <person name="Bito T."/>
            <person name="Chiden Y."/>
            <person name="Fujitsuka N."/>
            <person name="Fukunaka R."/>
            <person name="Hamada M."/>
            <person name="Harada C."/>
            <person name="Hayashi A."/>
            <person name="Hijishita S."/>
            <person name="Honda M."/>
            <person name="Hosokawa S."/>
            <person name="Ichikawa Y."/>
            <person name="Idonuma A."/>
            <person name="Iijima M."/>
            <person name="Ikeda M."/>
            <person name="Ikeno M."/>
            <person name="Ito K."/>
            <person name="Ito S."/>
            <person name="Ito T."/>
            <person name="Ito Y."/>
            <person name="Ito Y."/>
            <person name="Iwabuchi A."/>
            <person name="Kamiya K."/>
            <person name="Karasawa W."/>
            <person name="Kurita K."/>
            <person name="Katagiri S."/>
            <person name="Kikuta A."/>
            <person name="Kobayashi H."/>
            <person name="Kobayashi N."/>
            <person name="Machita K."/>
            <person name="Maehara T."/>
            <person name="Masukawa M."/>
            <person name="Mizubayashi T."/>
            <person name="Mukai Y."/>
            <person name="Nagasaki H."/>
            <person name="Nagata Y."/>
            <person name="Naito S."/>
            <person name="Nakashima M."/>
            <person name="Nakama Y."/>
            <person name="Nakamichi Y."/>
            <person name="Nakamura M."/>
            <person name="Meguro A."/>
            <person name="Negishi M."/>
            <person name="Ohta I."/>
            <person name="Ohta T."/>
            <person name="Okamoto M."/>
            <person name="Ono N."/>
            <person name="Saji S."/>
            <person name="Sakaguchi M."/>
            <person name="Sakai K."/>
            <person name="Shibata M."/>
            <person name="Shimokawa T."/>
            <person name="Song J."/>
            <person name="Takazaki Y."/>
            <person name="Terasawa K."/>
            <person name="Tsugane M."/>
            <person name="Tsuji K."/>
            <person name="Ueda S."/>
            <person name="Waki K."/>
            <person name="Yamagata H."/>
            <person name="Yamamoto M."/>
            <person name="Yamamoto S."/>
            <person name="Yamane H."/>
            <person name="Yoshiki S."/>
            <person name="Yoshihara R."/>
            <person name="Yukawa K."/>
            <person name="Zhong H."/>
            <person name="Yano M."/>
            <person name="Yuan Q."/>
            <person name="Ouyang S."/>
            <person name="Liu J."/>
            <person name="Jones K.M."/>
            <person name="Gansberger K."/>
            <person name="Moffat K."/>
            <person name="Hill J."/>
            <person name="Bera J."/>
            <person name="Fadrosh D."/>
            <person name="Jin S."/>
            <person name="Johri S."/>
            <person name="Kim M."/>
            <person name="Overton L."/>
            <person name="Reardon M."/>
            <person name="Tsitrin T."/>
            <person name="Vuong H."/>
            <person name="Weaver B."/>
            <person name="Ciecko A."/>
            <person name="Tallon L."/>
            <person name="Jackson J."/>
            <person name="Pai G."/>
            <person name="Aken S.V."/>
            <person name="Utterback T."/>
            <person name="Reidmuller S."/>
            <person name="Feldblyum T."/>
            <person name="Hsiao J."/>
            <person name="Zismann V."/>
            <person name="Iobst S."/>
            <person name="de Vazeille A.R."/>
            <person name="Buell C.R."/>
            <person name="Ying K."/>
            <person name="Li Y."/>
            <person name="Lu T."/>
            <person name="Huang Y."/>
            <person name="Zhao Q."/>
            <person name="Feng Q."/>
            <person name="Zhang L."/>
            <person name="Zhu J."/>
            <person name="Weng Q."/>
            <person name="Mu J."/>
            <person name="Lu Y."/>
            <person name="Fan D."/>
            <person name="Liu Y."/>
            <person name="Guan J."/>
            <person name="Zhang Y."/>
            <person name="Yu S."/>
            <person name="Liu X."/>
            <person name="Zhang Y."/>
            <person name="Hong G."/>
            <person name="Han B."/>
            <person name="Choisne N."/>
            <person name="Demange N."/>
            <person name="Orjeda G."/>
            <person name="Samain S."/>
            <person name="Cattolico L."/>
            <person name="Pelletier E."/>
            <person name="Couloux A."/>
            <person name="Segurens B."/>
            <person name="Wincker P."/>
            <person name="D'Hont A."/>
            <person name="Scarpelli C."/>
            <person name="Weissenbach J."/>
            <person name="Salanoubat M."/>
            <person name="Quetier F."/>
            <person name="Yu Y."/>
            <person name="Kim H.R."/>
            <person name="Rambo T."/>
            <person name="Currie J."/>
            <person name="Collura K."/>
            <person name="Luo M."/>
            <person name="Yang T."/>
            <person name="Ammiraju J.S.S."/>
            <person name="Engler F."/>
            <person name="Soderlund C."/>
            <person name="Wing R.A."/>
            <person name="Palmer L.E."/>
            <person name="de la Bastide M."/>
            <person name="Spiegel L."/>
            <person name="Nascimento L."/>
            <person name="Zutavern T."/>
            <person name="O'Shaughnessy A."/>
            <person name="Dike S."/>
            <person name="Dedhia N."/>
            <person name="Preston R."/>
            <person name="Balija V."/>
            <person name="McCombie W.R."/>
            <person name="Chow T."/>
            <person name="Chen H."/>
            <person name="Chung M."/>
            <person name="Chen C."/>
            <person name="Shaw J."/>
            <person name="Wu H."/>
            <person name="Hsiao K."/>
            <person name="Chao Y."/>
            <person name="Chu M."/>
            <person name="Cheng C."/>
            <person name="Hour A."/>
            <person name="Lee P."/>
            <person name="Lin S."/>
            <person name="Lin Y."/>
            <person name="Liou J."/>
            <person name="Liu S."/>
            <person name="Hsing Y."/>
            <person name="Raghuvanshi S."/>
            <person name="Mohanty A."/>
            <person name="Bharti A.K."/>
            <person name="Gaur A."/>
            <person name="Gupta V."/>
            <person name="Kumar D."/>
            <person name="Ravi V."/>
            <person name="Vij S."/>
            <person name="Kapur A."/>
            <person name="Khurana P."/>
            <person name="Khurana P."/>
            <person name="Khurana J.P."/>
            <person name="Tyagi A.K."/>
            <person name="Gaikwad K."/>
            <person name="Singh A."/>
            <person name="Dalal V."/>
            <person name="Srivastava S."/>
            <person name="Dixit A."/>
            <person name="Pal A.K."/>
            <person name="Ghazi I.A."/>
            <person name="Yadav M."/>
            <person name="Pandit A."/>
            <person name="Bhargava A."/>
            <person name="Sureshbabu K."/>
            <person name="Batra K."/>
            <person name="Sharma T.R."/>
            <person name="Mohapatra T."/>
            <person name="Singh N.K."/>
            <person name="Messing J."/>
            <person name="Nelson A.B."/>
            <person name="Fuks G."/>
            <person name="Kavchok S."/>
            <person name="Keizer G."/>
            <person name="Linton E."/>
            <person name="Llaca V."/>
            <person name="Song R."/>
            <person name="Tanyolac B."/>
            <person name="Young S."/>
            <person name="Ho-Il K."/>
            <person name="Hahn J.H."/>
            <person name="Sangsakoo G."/>
            <person name="Vanavichit A."/>
            <person name="de Mattos Luiz.A.T."/>
            <person name="Zimmer P.D."/>
            <person name="Malone G."/>
            <person name="Dellagostin O."/>
            <person name="de Oliveira A.C."/>
            <person name="Bevan M."/>
            <person name="Bancroft I."/>
            <person name="Minx P."/>
            <person name="Cordum H."/>
            <person name="Wilson R."/>
            <person name="Cheng Z."/>
            <person name="Jin W."/>
            <person name="Jiang J."/>
            <person name="Leong S.A."/>
            <person name="Iwama H."/>
            <person name="Gojobori T."/>
            <person name="Itoh T."/>
            <person name="Niimura Y."/>
            <person name="Fujii Y."/>
            <person name="Habara T."/>
            <person name="Sakai H."/>
            <person name="Sato Y."/>
            <person name="Wilson G."/>
            <person name="Kumar K."/>
            <person name="McCouch S."/>
            <person name="Juretic N."/>
            <person name="Hoen D."/>
            <person name="Wright S."/>
            <person name="Bruskiewich R."/>
            <person name="Bureau T."/>
            <person name="Miyao A."/>
            <person name="Hirochika H."/>
            <person name="Nishikawa T."/>
            <person name="Kadowaki K."/>
            <person name="Sugiura M."/>
            <person name="Burr B."/>
            <person name="Sasaki T."/>
        </authorList>
    </citation>
    <scope>NUCLEOTIDE SEQUENCE [LARGE SCALE GENOMIC DNA]</scope>
    <source>
        <strain evidence="3">cv. Nipponbare</strain>
    </source>
</reference>
<feature type="compositionally biased region" description="Low complexity" evidence="1">
    <location>
        <begin position="70"/>
        <end position="81"/>
    </location>
</feature>
<dbReference type="EMBL" id="AP005476">
    <property type="protein sequence ID" value="BAD16214.1"/>
    <property type="molecule type" value="Genomic_DNA"/>
</dbReference>
<organism evidence="2 3">
    <name type="scientific">Oryza sativa subsp. japonica</name>
    <name type="common">Rice</name>
    <dbReference type="NCBI Taxonomy" id="39947"/>
    <lineage>
        <taxon>Eukaryota</taxon>
        <taxon>Viridiplantae</taxon>
        <taxon>Streptophyta</taxon>
        <taxon>Embryophyta</taxon>
        <taxon>Tracheophyta</taxon>
        <taxon>Spermatophyta</taxon>
        <taxon>Magnoliopsida</taxon>
        <taxon>Liliopsida</taxon>
        <taxon>Poales</taxon>
        <taxon>Poaceae</taxon>
        <taxon>BOP clade</taxon>
        <taxon>Oryzoideae</taxon>
        <taxon>Oryzeae</taxon>
        <taxon>Oryzinae</taxon>
        <taxon>Oryza</taxon>
        <taxon>Oryza sativa</taxon>
    </lineage>
</organism>
<accession>Q6Z0W1</accession>
<name>Q6Z0W1_ORYSJ</name>
<evidence type="ECO:0000313" key="2">
    <source>
        <dbReference type="EMBL" id="BAD16214.1"/>
    </source>
</evidence>
<sequence>MTGLYQNTAHDISNGLTYRPVTGDLQPVPTPPDRWPPVPPPSPDHRLPDLLGSAYGARIRPSRPLPQRLATSSSATPPSAAGFGLNEFGGHGSDGSRLPTGHWISWTYGTHIRPPRPLPPTTSRLLLRHLTVRRQIGPPPPPFHSRRPRPPLLPRFFLCHPTGSSWIPQPTASILHRLLYPRALPPFLTLVGYA</sequence>
<protein>
    <submittedName>
        <fullName evidence="2">Uncharacterized protein</fullName>
    </submittedName>
</protein>
<gene>
    <name evidence="2" type="primary">OSJNBb0026D20.21</name>
</gene>
<dbReference type="Proteomes" id="UP000000763">
    <property type="component" value="Chromosome 2"/>
</dbReference>
<proteinExistence type="predicted"/>